<organism evidence="9 10">
    <name type="scientific">Acinetobacter calcoaceticus DSM 30006 = CIP 81.8</name>
    <dbReference type="NCBI Taxonomy" id="981331"/>
    <lineage>
        <taxon>Bacteria</taxon>
        <taxon>Pseudomonadati</taxon>
        <taxon>Pseudomonadota</taxon>
        <taxon>Gammaproteobacteria</taxon>
        <taxon>Moraxellales</taxon>
        <taxon>Moraxellaceae</taxon>
        <taxon>Acinetobacter</taxon>
        <taxon>Acinetobacter calcoaceticus/baumannii complex</taxon>
    </lineage>
</organism>
<feature type="transmembrane region" description="Helical" evidence="8">
    <location>
        <begin position="154"/>
        <end position="174"/>
    </location>
</feature>
<dbReference type="PANTHER" id="PTHR34979">
    <property type="entry name" value="INNER MEMBRANE PROTEIN YGAZ"/>
    <property type="match status" value="1"/>
</dbReference>
<comment type="similarity">
    <text evidence="2">Belongs to the AzlC family.</text>
</comment>
<name>A0ABN0K8I7_ACICA</name>
<dbReference type="PANTHER" id="PTHR34979:SF1">
    <property type="entry name" value="INNER MEMBRANE PROTEIN YGAZ"/>
    <property type="match status" value="1"/>
</dbReference>
<feature type="transmembrane region" description="Helical" evidence="8">
    <location>
        <begin position="186"/>
        <end position="211"/>
    </location>
</feature>
<sequence length="221" mass="25400">MITNTSLLSRTIPVCLALTPIGLLFGILAGQQNLDHYEVLLLSIFGFSGSGQFALLSFYQNNFVDIGYLTAFLLILSMNVRYIPMTLISTPKDIKLSLKIFYGHILSDESFATERYTDTYHDHLKIRLYIFFAWVISTLAGQILSSYIPDYILSYLNVSFPISAILFTLSFINIKLKTTKKNIKVIFVLFLVTTLSFFIFGERFFWIPAILTNYIIFRKFK</sequence>
<keyword evidence="5 8" id="KW-0812">Transmembrane</keyword>
<keyword evidence="7 8" id="KW-0472">Membrane</keyword>
<dbReference type="RefSeq" id="WP_005048539.1">
    <property type="nucleotide sequence ID" value="NZ_KB849780.1"/>
</dbReference>
<comment type="caution">
    <text evidence="9">The sequence shown here is derived from an EMBL/GenBank/DDBJ whole genome shotgun (WGS) entry which is preliminary data.</text>
</comment>
<dbReference type="GeneID" id="92918634"/>
<evidence type="ECO:0000256" key="3">
    <source>
        <dbReference type="ARBA" id="ARBA00022448"/>
    </source>
</evidence>
<feature type="transmembrane region" description="Helical" evidence="8">
    <location>
        <begin position="39"/>
        <end position="60"/>
    </location>
</feature>
<evidence type="ECO:0008006" key="11">
    <source>
        <dbReference type="Google" id="ProtNLM"/>
    </source>
</evidence>
<evidence type="ECO:0000313" key="10">
    <source>
        <dbReference type="Proteomes" id="UP000013024"/>
    </source>
</evidence>
<evidence type="ECO:0000313" key="9">
    <source>
        <dbReference type="EMBL" id="ENV99916.1"/>
    </source>
</evidence>
<keyword evidence="3" id="KW-0813">Transport</keyword>
<comment type="subcellular location">
    <subcellularLocation>
        <location evidence="1">Cell membrane</location>
        <topology evidence="1">Multi-pass membrane protein</topology>
    </subcellularLocation>
</comment>
<protein>
    <recommendedName>
        <fullName evidence="11">Azaleucine resistance protein AzlC</fullName>
    </recommendedName>
</protein>
<keyword evidence="4" id="KW-1003">Cell membrane</keyword>
<keyword evidence="10" id="KW-1185">Reference proteome</keyword>
<evidence type="ECO:0000256" key="2">
    <source>
        <dbReference type="ARBA" id="ARBA00010735"/>
    </source>
</evidence>
<evidence type="ECO:0000256" key="4">
    <source>
        <dbReference type="ARBA" id="ARBA00022475"/>
    </source>
</evidence>
<dbReference type="Proteomes" id="UP000013024">
    <property type="component" value="Unassembled WGS sequence"/>
</dbReference>
<dbReference type="InterPro" id="IPR011606">
    <property type="entry name" value="Brnchd-chn_aa_trnsp_permease"/>
</dbReference>
<evidence type="ECO:0000256" key="8">
    <source>
        <dbReference type="SAM" id="Phobius"/>
    </source>
</evidence>
<feature type="transmembrane region" description="Helical" evidence="8">
    <location>
        <begin position="66"/>
        <end position="83"/>
    </location>
</feature>
<dbReference type="EMBL" id="APQI01000004">
    <property type="protein sequence ID" value="ENV99916.1"/>
    <property type="molecule type" value="Genomic_DNA"/>
</dbReference>
<keyword evidence="6 8" id="KW-1133">Transmembrane helix</keyword>
<feature type="transmembrane region" description="Helical" evidence="8">
    <location>
        <begin position="128"/>
        <end position="148"/>
    </location>
</feature>
<evidence type="ECO:0000256" key="1">
    <source>
        <dbReference type="ARBA" id="ARBA00004651"/>
    </source>
</evidence>
<evidence type="ECO:0000256" key="6">
    <source>
        <dbReference type="ARBA" id="ARBA00022989"/>
    </source>
</evidence>
<evidence type="ECO:0000256" key="7">
    <source>
        <dbReference type="ARBA" id="ARBA00023136"/>
    </source>
</evidence>
<dbReference type="Pfam" id="PF03591">
    <property type="entry name" value="AzlC"/>
    <property type="match status" value="1"/>
</dbReference>
<feature type="transmembrane region" description="Helical" evidence="8">
    <location>
        <begin position="6"/>
        <end position="27"/>
    </location>
</feature>
<evidence type="ECO:0000256" key="5">
    <source>
        <dbReference type="ARBA" id="ARBA00022692"/>
    </source>
</evidence>
<proteinExistence type="inferred from homology"/>
<gene>
    <name evidence="9" type="ORF">F936_03004</name>
</gene>
<reference evidence="9 10" key="1">
    <citation type="submission" date="2013-02" db="EMBL/GenBank/DDBJ databases">
        <title>The Genome Sequence of Acinetobacter calcoaceticus CIP 81.8.</title>
        <authorList>
            <consortium name="The Broad Institute Genome Sequencing Platform"/>
            <consortium name="The Broad Institute Genome Sequencing Center for Infectious Disease"/>
            <person name="Cerqueira G."/>
            <person name="Feldgarden M."/>
            <person name="Courvalin P."/>
            <person name="Perichon B."/>
            <person name="Grillot-Courvalin C."/>
            <person name="Clermont D."/>
            <person name="Rocha E."/>
            <person name="Yoon E.-J."/>
            <person name="Nemec A."/>
            <person name="Walker B."/>
            <person name="Young S.K."/>
            <person name="Zeng Q."/>
            <person name="Gargeya S."/>
            <person name="Fitzgerald M."/>
            <person name="Haas B."/>
            <person name="Abouelleil A."/>
            <person name="Alvarado L."/>
            <person name="Arachchi H.M."/>
            <person name="Berlin A.M."/>
            <person name="Chapman S.B."/>
            <person name="Dewar J."/>
            <person name="Goldberg J."/>
            <person name="Griggs A."/>
            <person name="Gujja S."/>
            <person name="Hansen M."/>
            <person name="Howarth C."/>
            <person name="Imamovic A."/>
            <person name="Larimer J."/>
            <person name="McCowan C."/>
            <person name="Murphy C."/>
            <person name="Neiman D."/>
            <person name="Pearson M."/>
            <person name="Priest M."/>
            <person name="Roberts A."/>
            <person name="Saif S."/>
            <person name="Shea T."/>
            <person name="Sisk P."/>
            <person name="Sykes S."/>
            <person name="Wortman J."/>
            <person name="Nusbaum C."/>
            <person name="Birren B."/>
        </authorList>
    </citation>
    <scope>NUCLEOTIDE SEQUENCE [LARGE SCALE GENOMIC DNA]</scope>
    <source>
        <strain evidence="9 10">CIP 81.8</strain>
    </source>
</reference>
<accession>A0ABN0K8I7</accession>